<dbReference type="PANTHER" id="PTHR47505:SF1">
    <property type="entry name" value="DNA UTILIZATION PROTEIN YHGH"/>
    <property type="match status" value="1"/>
</dbReference>
<gene>
    <name evidence="3" type="ORF">D6T64_14110</name>
</gene>
<sequence>MIPDAVPAGTRRALRDAWAVLAPTQCSGCGAPDRALCAVCLESLTAQLHACTRADQTIWAALDYSGVVRRVLANFKDGGRTDAAAALAVPFRQAIVAALSHLGASVGAPTDGGVHLVTIPSTAVAFRTRGYHPVELLLRRAGLVSTPALGLVTDTTDQVGLGREDRARNKTGSLRARQDLASFRCLIVDDILTTGATVLEARRAVRAAGGEVLGFATLAETRLRHPTRDVHTKQVDKMR</sequence>
<evidence type="ECO:0000313" key="4">
    <source>
        <dbReference type="Proteomes" id="UP000272015"/>
    </source>
</evidence>
<keyword evidence="4" id="KW-1185">Reference proteome</keyword>
<dbReference type="InterPro" id="IPR051910">
    <property type="entry name" value="ComF/GntX_DNA_util-trans"/>
</dbReference>
<dbReference type="Proteomes" id="UP000272015">
    <property type="component" value="Unassembled WGS sequence"/>
</dbReference>
<name>A0A3A5MBF6_9MICO</name>
<reference evidence="3 4" key="1">
    <citation type="submission" date="2018-09" db="EMBL/GenBank/DDBJ databases">
        <title>Novel species of Cryobacterium.</title>
        <authorList>
            <person name="Liu Q."/>
            <person name="Xin Y.-H."/>
        </authorList>
    </citation>
    <scope>NUCLEOTIDE SEQUENCE [LARGE SCALE GENOMIC DNA]</scope>
    <source>
        <strain evidence="3 4">Hh39</strain>
    </source>
</reference>
<dbReference type="OrthoDB" id="5242900at2"/>
<dbReference type="Pfam" id="PF00156">
    <property type="entry name" value="Pribosyltran"/>
    <property type="match status" value="1"/>
</dbReference>
<dbReference type="PANTHER" id="PTHR47505">
    <property type="entry name" value="DNA UTILIZATION PROTEIN YHGH"/>
    <property type="match status" value="1"/>
</dbReference>
<dbReference type="CDD" id="cd06223">
    <property type="entry name" value="PRTases_typeI"/>
    <property type="match status" value="1"/>
</dbReference>
<dbReference type="Gene3D" id="3.40.50.2020">
    <property type="match status" value="1"/>
</dbReference>
<protein>
    <submittedName>
        <fullName evidence="3">ComF family protein</fullName>
    </submittedName>
</protein>
<evidence type="ECO:0000259" key="2">
    <source>
        <dbReference type="Pfam" id="PF00156"/>
    </source>
</evidence>
<evidence type="ECO:0000313" key="3">
    <source>
        <dbReference type="EMBL" id="RJT87450.1"/>
    </source>
</evidence>
<comment type="similarity">
    <text evidence="1">Belongs to the ComF/GntX family.</text>
</comment>
<dbReference type="EMBL" id="QZVS01000089">
    <property type="protein sequence ID" value="RJT87450.1"/>
    <property type="molecule type" value="Genomic_DNA"/>
</dbReference>
<dbReference type="InterPro" id="IPR000836">
    <property type="entry name" value="PRTase_dom"/>
</dbReference>
<feature type="domain" description="Phosphoribosyltransferase" evidence="2">
    <location>
        <begin position="175"/>
        <end position="235"/>
    </location>
</feature>
<dbReference type="InterPro" id="IPR029057">
    <property type="entry name" value="PRTase-like"/>
</dbReference>
<evidence type="ECO:0000256" key="1">
    <source>
        <dbReference type="ARBA" id="ARBA00008007"/>
    </source>
</evidence>
<comment type="caution">
    <text evidence="3">The sequence shown here is derived from an EMBL/GenBank/DDBJ whole genome shotgun (WGS) entry which is preliminary data.</text>
</comment>
<dbReference type="AlphaFoldDB" id="A0A3A5MBF6"/>
<accession>A0A3A5MBF6</accession>
<dbReference type="SUPFAM" id="SSF53271">
    <property type="entry name" value="PRTase-like"/>
    <property type="match status" value="1"/>
</dbReference>
<dbReference type="RefSeq" id="WP_119975324.1">
    <property type="nucleotide sequence ID" value="NZ_JBHSQA010000003.1"/>
</dbReference>
<organism evidence="3 4">
    <name type="scientific">Cryobacterium melibiosiphilum</name>
    <dbReference type="NCBI Taxonomy" id="995039"/>
    <lineage>
        <taxon>Bacteria</taxon>
        <taxon>Bacillati</taxon>
        <taxon>Actinomycetota</taxon>
        <taxon>Actinomycetes</taxon>
        <taxon>Micrococcales</taxon>
        <taxon>Microbacteriaceae</taxon>
        <taxon>Cryobacterium</taxon>
    </lineage>
</organism>
<proteinExistence type="inferred from homology"/>